<reference evidence="3 4" key="1">
    <citation type="submission" date="2019-09" db="EMBL/GenBank/DDBJ databases">
        <title>Genomes of Cryomorphaceae.</title>
        <authorList>
            <person name="Bowman J.P."/>
        </authorList>
    </citation>
    <scope>NUCLEOTIDE SEQUENCE [LARGE SCALE GENOMIC DNA]</scope>
    <source>
        <strain evidence="3 4">KCTC 52047</strain>
    </source>
</reference>
<keyword evidence="4" id="KW-1185">Reference proteome</keyword>
<sequence>MKKQQVLKSAALAVGTVAVGSFNANAANLFETSDLGSGAELRNELLAKNHSSVNTLFNNSEVELKCGEGKCGEGKCGGEKSKKADAKDSKSSEHKCGEKSKKASAKDSKSSEHKCGEGKCGGDKKDAKKSDESKSSEHKCGEGKCGGH</sequence>
<gene>
    <name evidence="3" type="ORF">F3059_08505</name>
</gene>
<name>A0A6N6M4F0_9FLAO</name>
<evidence type="ECO:0008006" key="5">
    <source>
        <dbReference type="Google" id="ProtNLM"/>
    </source>
</evidence>
<feature type="region of interest" description="Disordered" evidence="1">
    <location>
        <begin position="72"/>
        <end position="148"/>
    </location>
</feature>
<keyword evidence="2" id="KW-0732">Signal</keyword>
<comment type="caution">
    <text evidence="3">The sequence shown here is derived from an EMBL/GenBank/DDBJ whole genome shotgun (WGS) entry which is preliminary data.</text>
</comment>
<dbReference type="RefSeq" id="WP_151168200.1">
    <property type="nucleotide sequence ID" value="NZ_WACR01000006.1"/>
</dbReference>
<dbReference type="EMBL" id="WACR01000006">
    <property type="protein sequence ID" value="KAB1064064.1"/>
    <property type="molecule type" value="Genomic_DNA"/>
</dbReference>
<accession>A0A6N6M4F0</accession>
<dbReference type="Proteomes" id="UP000435357">
    <property type="component" value="Unassembled WGS sequence"/>
</dbReference>
<dbReference type="AlphaFoldDB" id="A0A6N6M4F0"/>
<evidence type="ECO:0000256" key="1">
    <source>
        <dbReference type="SAM" id="MobiDB-lite"/>
    </source>
</evidence>
<feature type="compositionally biased region" description="Basic and acidic residues" evidence="1">
    <location>
        <begin position="72"/>
        <end position="142"/>
    </location>
</feature>
<evidence type="ECO:0000313" key="4">
    <source>
        <dbReference type="Proteomes" id="UP000435357"/>
    </source>
</evidence>
<proteinExistence type="predicted"/>
<organism evidence="3 4">
    <name type="scientific">Salibacter halophilus</name>
    <dbReference type="NCBI Taxonomy" id="1803916"/>
    <lineage>
        <taxon>Bacteria</taxon>
        <taxon>Pseudomonadati</taxon>
        <taxon>Bacteroidota</taxon>
        <taxon>Flavobacteriia</taxon>
        <taxon>Flavobacteriales</taxon>
        <taxon>Salibacteraceae</taxon>
        <taxon>Salibacter</taxon>
    </lineage>
</organism>
<feature type="chain" id="PRO_5026827508" description="Low-complexity protein" evidence="2">
    <location>
        <begin position="27"/>
        <end position="148"/>
    </location>
</feature>
<feature type="signal peptide" evidence="2">
    <location>
        <begin position="1"/>
        <end position="26"/>
    </location>
</feature>
<evidence type="ECO:0000313" key="3">
    <source>
        <dbReference type="EMBL" id="KAB1064064.1"/>
    </source>
</evidence>
<evidence type="ECO:0000256" key="2">
    <source>
        <dbReference type="SAM" id="SignalP"/>
    </source>
</evidence>
<protein>
    <recommendedName>
        <fullName evidence="5">Low-complexity protein</fullName>
    </recommendedName>
</protein>